<feature type="domain" description="DUF6894" evidence="1">
    <location>
        <begin position="3"/>
        <end position="71"/>
    </location>
</feature>
<keyword evidence="3" id="KW-1185">Reference proteome</keyword>
<dbReference type="InterPro" id="IPR054189">
    <property type="entry name" value="DUF6894"/>
</dbReference>
<name>A0A7Y6QA94_9HYPH</name>
<accession>A0A7Y6QA94</accession>
<dbReference type="EMBL" id="JABWDU010000007">
    <property type="protein sequence ID" value="NVD41960.1"/>
    <property type="molecule type" value="Genomic_DNA"/>
</dbReference>
<dbReference type="AlphaFoldDB" id="A0A7Y6QA94"/>
<dbReference type="Pfam" id="PF21834">
    <property type="entry name" value="DUF6894"/>
    <property type="match status" value="1"/>
</dbReference>
<organism evidence="2 3">
    <name type="scientific">Ensifer oleiphilus</name>
    <dbReference type="NCBI Taxonomy" id="2742698"/>
    <lineage>
        <taxon>Bacteria</taxon>
        <taxon>Pseudomonadati</taxon>
        <taxon>Pseudomonadota</taxon>
        <taxon>Alphaproteobacteria</taxon>
        <taxon>Hyphomicrobiales</taxon>
        <taxon>Rhizobiaceae</taxon>
        <taxon>Sinorhizobium/Ensifer group</taxon>
        <taxon>Ensifer</taxon>
    </lineage>
</organism>
<comment type="caution">
    <text evidence="2">The sequence shown here is derived from an EMBL/GenBank/DDBJ whole genome shotgun (WGS) entry which is preliminary data.</text>
</comment>
<reference evidence="2 3" key="1">
    <citation type="submission" date="2020-06" db="EMBL/GenBank/DDBJ databases">
        <authorList>
            <person name="Grouzdev D.S."/>
        </authorList>
    </citation>
    <scope>NUCLEOTIDE SEQUENCE [LARGE SCALE GENOMIC DNA]</scope>
    <source>
        <strain evidence="2 3">HO-A22</strain>
    </source>
</reference>
<evidence type="ECO:0000259" key="1">
    <source>
        <dbReference type="Pfam" id="PF21834"/>
    </source>
</evidence>
<sequence length="78" mass="8577">MTRYFFDLNNGDGKTVDEEGQELGSRNAIMQEVTRILVDVARDELPVGQGTEISVSVRTGVGKAVSVATLTFENEWLD</sequence>
<evidence type="ECO:0000313" key="2">
    <source>
        <dbReference type="EMBL" id="NVD41960.1"/>
    </source>
</evidence>
<dbReference type="RefSeq" id="WP_176355327.1">
    <property type="nucleotide sequence ID" value="NZ_JABWDU010000007.1"/>
</dbReference>
<proteinExistence type="predicted"/>
<evidence type="ECO:0000313" key="3">
    <source>
        <dbReference type="Proteomes" id="UP000520198"/>
    </source>
</evidence>
<protein>
    <recommendedName>
        <fullName evidence="1">DUF6894 domain-containing protein</fullName>
    </recommendedName>
</protein>
<gene>
    <name evidence="2" type="ORF">HT585_24130</name>
</gene>
<dbReference type="Proteomes" id="UP000520198">
    <property type="component" value="Unassembled WGS sequence"/>
</dbReference>